<feature type="binding site" evidence="8">
    <location>
        <position position="136"/>
    </location>
    <ligand>
        <name>substrate</name>
    </ligand>
</feature>
<dbReference type="PROSITE" id="PS50890">
    <property type="entry name" value="PUA"/>
    <property type="match status" value="1"/>
</dbReference>
<dbReference type="PRINTS" id="PR00474">
    <property type="entry name" value="GLU5KINASE"/>
</dbReference>
<reference evidence="10 11" key="1">
    <citation type="submission" date="2018-10" db="EMBL/GenBank/DDBJ databases">
        <title>Draft genome sequence of Bacillus salarius IM0101, isolated from a hypersaline soil in Inner Mongolia, China.</title>
        <authorList>
            <person name="Yamprayoonswat W."/>
            <person name="Boonvisut S."/>
            <person name="Jumpathong W."/>
            <person name="Sittihan S."/>
            <person name="Ruangsuj P."/>
            <person name="Wanthongcharoen S."/>
            <person name="Thongpramul N."/>
            <person name="Pimmason S."/>
            <person name="Yu B."/>
            <person name="Yasawong M."/>
        </authorList>
    </citation>
    <scope>NUCLEOTIDE SEQUENCE [LARGE SCALE GENOMIC DNA]</scope>
    <source>
        <strain evidence="10 11">IM0101</strain>
    </source>
</reference>
<dbReference type="HAMAP" id="MF_00456">
    <property type="entry name" value="ProB"/>
    <property type="match status" value="1"/>
</dbReference>
<feature type="binding site" evidence="8">
    <location>
        <position position="148"/>
    </location>
    <ligand>
        <name>substrate</name>
    </ligand>
</feature>
<evidence type="ECO:0000256" key="4">
    <source>
        <dbReference type="ARBA" id="ARBA00022679"/>
    </source>
</evidence>
<dbReference type="EC" id="2.7.2.11" evidence="8"/>
<dbReference type="PANTHER" id="PTHR43654:SF1">
    <property type="entry name" value="ISOPENTENYL PHOSPHATE KINASE"/>
    <property type="match status" value="1"/>
</dbReference>
<dbReference type="Pfam" id="PF01472">
    <property type="entry name" value="PUA"/>
    <property type="match status" value="1"/>
</dbReference>
<keyword evidence="4 8" id="KW-0808">Transferase</keyword>
<dbReference type="InterPro" id="IPR019797">
    <property type="entry name" value="Glutamate_5-kinase_CS"/>
</dbReference>
<keyword evidence="11" id="KW-1185">Reference proteome</keyword>
<dbReference type="InterPro" id="IPR005715">
    <property type="entry name" value="Glu_5kinase/COase_Synthase"/>
</dbReference>
<evidence type="ECO:0000256" key="6">
    <source>
        <dbReference type="ARBA" id="ARBA00022777"/>
    </source>
</evidence>
<feature type="binding site" evidence="8">
    <location>
        <begin position="168"/>
        <end position="169"/>
    </location>
    <ligand>
        <name>ATP</name>
        <dbReference type="ChEBI" id="CHEBI:30616"/>
    </ligand>
</feature>
<keyword evidence="5 8" id="KW-0547">Nucleotide-binding</keyword>
<dbReference type="CDD" id="cd04242">
    <property type="entry name" value="AAK_G5K_ProB"/>
    <property type="match status" value="1"/>
</dbReference>
<dbReference type="SMART" id="SM00359">
    <property type="entry name" value="PUA"/>
    <property type="match status" value="1"/>
</dbReference>
<evidence type="ECO:0000313" key="11">
    <source>
        <dbReference type="Proteomes" id="UP000275076"/>
    </source>
</evidence>
<feature type="domain" description="PUA" evidence="9">
    <location>
        <begin position="277"/>
        <end position="359"/>
    </location>
</feature>
<dbReference type="PIRSF" id="PIRSF000729">
    <property type="entry name" value="GK"/>
    <property type="match status" value="1"/>
</dbReference>
<dbReference type="InterPro" id="IPR011529">
    <property type="entry name" value="Glu_5kinase"/>
</dbReference>
<keyword evidence="3 8" id="KW-0641">Proline biosynthesis</keyword>
<keyword evidence="7 8" id="KW-0067">ATP-binding</keyword>
<dbReference type="SUPFAM" id="SSF53633">
    <property type="entry name" value="Carbamate kinase-like"/>
    <property type="match status" value="1"/>
</dbReference>
<evidence type="ECO:0000256" key="3">
    <source>
        <dbReference type="ARBA" id="ARBA00022650"/>
    </source>
</evidence>
<comment type="similarity">
    <text evidence="8">Belongs to the glutamate 5-kinase family.</text>
</comment>
<evidence type="ECO:0000313" key="10">
    <source>
        <dbReference type="EMBL" id="RSL29602.1"/>
    </source>
</evidence>
<evidence type="ECO:0000259" key="9">
    <source>
        <dbReference type="SMART" id="SM00359"/>
    </source>
</evidence>
<dbReference type="UniPathway" id="UPA00098">
    <property type="reaction ID" value="UER00359"/>
</dbReference>
<dbReference type="InterPro" id="IPR036974">
    <property type="entry name" value="PUA_sf"/>
</dbReference>
<evidence type="ECO:0000256" key="5">
    <source>
        <dbReference type="ARBA" id="ARBA00022741"/>
    </source>
</evidence>
<dbReference type="Proteomes" id="UP000275076">
    <property type="component" value="Unassembled WGS sequence"/>
</dbReference>
<dbReference type="GO" id="GO:0005829">
    <property type="term" value="C:cytosol"/>
    <property type="evidence" value="ECO:0007669"/>
    <property type="project" value="TreeGrafter"/>
</dbReference>
<feature type="binding site" evidence="8">
    <location>
        <position position="9"/>
    </location>
    <ligand>
        <name>ATP</name>
        <dbReference type="ChEBI" id="CHEBI:30616"/>
    </ligand>
</feature>
<feature type="binding site" evidence="8">
    <location>
        <begin position="210"/>
        <end position="216"/>
    </location>
    <ligand>
        <name>ATP</name>
        <dbReference type="ChEBI" id="CHEBI:30616"/>
    </ligand>
</feature>
<dbReference type="EMBL" id="RBVX01000059">
    <property type="protein sequence ID" value="RSL29602.1"/>
    <property type="molecule type" value="Genomic_DNA"/>
</dbReference>
<dbReference type="GO" id="GO:0003723">
    <property type="term" value="F:RNA binding"/>
    <property type="evidence" value="ECO:0007669"/>
    <property type="project" value="InterPro"/>
</dbReference>
<keyword evidence="2 8" id="KW-0028">Amino-acid biosynthesis</keyword>
<keyword evidence="6 8" id="KW-0418">Kinase</keyword>
<name>A0A3R9NZK2_9BACI</name>
<dbReference type="Pfam" id="PF00696">
    <property type="entry name" value="AA_kinase"/>
    <property type="match status" value="1"/>
</dbReference>
<gene>
    <name evidence="8" type="primary">proB</name>
    <name evidence="10" type="ORF">D7Z54_30385</name>
</gene>
<dbReference type="NCBIfam" id="TIGR01027">
    <property type="entry name" value="proB"/>
    <property type="match status" value="1"/>
</dbReference>
<comment type="pathway">
    <text evidence="8">Amino-acid biosynthesis; L-proline biosynthesis; L-glutamate 5-semialdehyde from L-glutamate: step 1/2.</text>
</comment>
<dbReference type="GO" id="GO:0055129">
    <property type="term" value="P:L-proline biosynthetic process"/>
    <property type="evidence" value="ECO:0007669"/>
    <property type="project" value="UniProtKB-UniRule"/>
</dbReference>
<dbReference type="PANTHER" id="PTHR43654">
    <property type="entry name" value="GLUTAMATE 5-KINASE"/>
    <property type="match status" value="1"/>
</dbReference>
<comment type="catalytic activity">
    <reaction evidence="8">
        <text>L-glutamate + ATP = L-glutamyl 5-phosphate + ADP</text>
        <dbReference type="Rhea" id="RHEA:14877"/>
        <dbReference type="ChEBI" id="CHEBI:29985"/>
        <dbReference type="ChEBI" id="CHEBI:30616"/>
        <dbReference type="ChEBI" id="CHEBI:58274"/>
        <dbReference type="ChEBI" id="CHEBI:456216"/>
        <dbReference type="EC" id="2.7.2.11"/>
    </reaction>
</comment>
<dbReference type="CDD" id="cd21157">
    <property type="entry name" value="PUA_G5K"/>
    <property type="match status" value="1"/>
</dbReference>
<protein>
    <recommendedName>
        <fullName evidence="8">Glutamate 5-kinase</fullName>
        <ecNumber evidence="8">2.7.2.11</ecNumber>
    </recommendedName>
    <alternativeName>
        <fullName evidence="8">Gamma-glutamyl kinase</fullName>
        <shortName evidence="8">GK</shortName>
    </alternativeName>
</protein>
<dbReference type="InterPro" id="IPR001057">
    <property type="entry name" value="Glu/AcGlu_kinase"/>
</dbReference>
<dbReference type="InterPro" id="IPR015947">
    <property type="entry name" value="PUA-like_sf"/>
</dbReference>
<dbReference type="InterPro" id="IPR036393">
    <property type="entry name" value="AceGlu_kinase-like_sf"/>
</dbReference>
<comment type="caution">
    <text evidence="10">The sequence shown here is derived from an EMBL/GenBank/DDBJ whole genome shotgun (WGS) entry which is preliminary data.</text>
</comment>
<sequence>MKKERVVVKIGSSSLTNPGGELSRTKLNAYVKSIVSLQESGHQVVLISSGAVAAGFSGLKYPTRPVTLAGKQAAAAVGQGLLMKAYTEAFNEYGIETGQILLTRDNFSDKSQYQNAYSTLTELLNRGVLPIINENDSIAVDELTFGDNDMLSALVGGLIHADCLIIITDINGIYDSNPKTNSNAKRYHFLSEVHDELFEEAGESGSNVGTGGMKSKLQAARTALSLGLRAFVGMSSGPSSLMDILAGKGDGTYIGFPGRFVLNSKKQWLRLHSLPTGEIMIDEGAKAALLQKGKSLLPAGIIEVSGYFESGAVVKVKDNKGQVIGKGQVNMSASEILQIKGKSSLEAAAMTVTQRAEVIHRDEWVHIEKGEDVNHGNYIRARKKS</sequence>
<evidence type="ECO:0000256" key="8">
    <source>
        <dbReference type="HAMAP-Rule" id="MF_00456"/>
    </source>
</evidence>
<evidence type="ECO:0000256" key="7">
    <source>
        <dbReference type="ARBA" id="ARBA00022840"/>
    </source>
</evidence>
<dbReference type="InterPro" id="IPR001048">
    <property type="entry name" value="Asp/Glu/Uridylate_kinase"/>
</dbReference>
<dbReference type="RefSeq" id="WP_125562223.1">
    <property type="nucleotide sequence ID" value="NZ_RBVX01000059.1"/>
</dbReference>
<comment type="subcellular location">
    <subcellularLocation>
        <location evidence="8">Cytoplasm</location>
    </subcellularLocation>
</comment>
<dbReference type="SUPFAM" id="SSF88697">
    <property type="entry name" value="PUA domain-like"/>
    <property type="match status" value="1"/>
</dbReference>
<dbReference type="FunFam" id="3.40.1160.10:FF:000018">
    <property type="entry name" value="Glutamate 5-kinase"/>
    <property type="match status" value="1"/>
</dbReference>
<dbReference type="PROSITE" id="PS00902">
    <property type="entry name" value="GLUTAMATE_5_KINASE"/>
    <property type="match status" value="1"/>
</dbReference>
<evidence type="ECO:0000256" key="1">
    <source>
        <dbReference type="ARBA" id="ARBA00022490"/>
    </source>
</evidence>
<dbReference type="Gene3D" id="3.40.1160.10">
    <property type="entry name" value="Acetylglutamate kinase-like"/>
    <property type="match status" value="1"/>
</dbReference>
<dbReference type="InterPro" id="IPR002478">
    <property type="entry name" value="PUA"/>
</dbReference>
<proteinExistence type="inferred from homology"/>
<dbReference type="Gene3D" id="2.30.130.10">
    <property type="entry name" value="PUA domain"/>
    <property type="match status" value="1"/>
</dbReference>
<dbReference type="GO" id="GO:0004349">
    <property type="term" value="F:glutamate 5-kinase activity"/>
    <property type="evidence" value="ECO:0007669"/>
    <property type="project" value="UniProtKB-UniRule"/>
</dbReference>
<evidence type="ECO:0000256" key="2">
    <source>
        <dbReference type="ARBA" id="ARBA00022605"/>
    </source>
</evidence>
<dbReference type="OrthoDB" id="9804434at2"/>
<comment type="function">
    <text evidence="8">Catalyzes the transfer of a phosphate group to glutamate to form L-glutamate 5-phosphate.</text>
</comment>
<accession>A0A3R9NZK2</accession>
<organism evidence="10 11">
    <name type="scientific">Salibacterium salarium</name>
    <dbReference type="NCBI Taxonomy" id="284579"/>
    <lineage>
        <taxon>Bacteria</taxon>
        <taxon>Bacillati</taxon>
        <taxon>Bacillota</taxon>
        <taxon>Bacilli</taxon>
        <taxon>Bacillales</taxon>
        <taxon>Bacillaceae</taxon>
    </lineage>
</organism>
<feature type="binding site" evidence="8">
    <location>
        <position position="49"/>
    </location>
    <ligand>
        <name>substrate</name>
    </ligand>
</feature>
<dbReference type="AlphaFoldDB" id="A0A3R9NZK2"/>
<dbReference type="InterPro" id="IPR041739">
    <property type="entry name" value="G5K_ProB"/>
</dbReference>
<dbReference type="GO" id="GO:0005524">
    <property type="term" value="F:ATP binding"/>
    <property type="evidence" value="ECO:0007669"/>
    <property type="project" value="UniProtKB-KW"/>
</dbReference>
<keyword evidence="1 8" id="KW-0963">Cytoplasm</keyword>